<gene>
    <name evidence="1" type="ORF">PSYMO_00785</name>
</gene>
<feature type="non-terminal residue" evidence="1">
    <location>
        <position position="1"/>
    </location>
</feature>
<comment type="caution">
    <text evidence="1">The sequence shown here is derived from an EMBL/GenBank/DDBJ whole genome shotgun (WGS) entry which is preliminary data.</text>
</comment>
<proteinExistence type="predicted"/>
<evidence type="ECO:0000313" key="1">
    <source>
        <dbReference type="EMBL" id="EGH20097.1"/>
    </source>
</evidence>
<organism evidence="1">
    <name type="scientific">Pseudomonas amygdali pv. mori str. 301020</name>
    <dbReference type="NCBI Taxonomy" id="629261"/>
    <lineage>
        <taxon>Bacteria</taxon>
        <taxon>Pseudomonadati</taxon>
        <taxon>Pseudomonadota</taxon>
        <taxon>Gammaproteobacteria</taxon>
        <taxon>Pseudomonadales</taxon>
        <taxon>Pseudomonadaceae</taxon>
        <taxon>Pseudomonas</taxon>
        <taxon>Pseudomonas amygdali</taxon>
    </lineage>
</organism>
<name>A0A656G3E5_PSEA0</name>
<sequence length="35" mass="3783">VGIIGWTQYSRVNVENPPANSASAVRLKSGVFFSM</sequence>
<protein>
    <submittedName>
        <fullName evidence="1">Uncharacterized protein</fullName>
    </submittedName>
</protein>
<dbReference type="AlphaFoldDB" id="A0A656G3E5"/>
<reference evidence="1" key="1">
    <citation type="journal article" date="2011" name="PLoS Pathog.">
        <title>Dynamic evolution of pathogenicity revealed by sequencing and comparative genomics of 19 Pseudomonas syringae isolates.</title>
        <authorList>
            <person name="Baltrus D.A."/>
            <person name="Nishimura M.T."/>
            <person name="Romanchuk A."/>
            <person name="Chang J.H."/>
            <person name="Mukhtar M.S."/>
            <person name="Cherkis K."/>
            <person name="Roach J."/>
            <person name="Grant S.R."/>
            <person name="Jones C.D."/>
            <person name="Dangl J.L."/>
        </authorList>
    </citation>
    <scope>NUCLEOTIDE SEQUENCE [LARGE SCALE GENOMIC DNA]</scope>
    <source>
        <strain evidence="1">301020</strain>
    </source>
</reference>
<dbReference type="EMBL" id="AEAG01000042">
    <property type="protein sequence ID" value="EGH20097.1"/>
    <property type="molecule type" value="Genomic_DNA"/>
</dbReference>
<accession>A0A656G3E5</accession>